<evidence type="ECO:0000256" key="11">
    <source>
        <dbReference type="SAM" id="MobiDB-lite"/>
    </source>
</evidence>
<keyword evidence="10" id="KW-0234">DNA repair</keyword>
<keyword evidence="9" id="KW-0238">DNA-binding</keyword>
<feature type="region of interest" description="Disordered" evidence="11">
    <location>
        <begin position="34"/>
        <end position="55"/>
    </location>
</feature>
<evidence type="ECO:0000256" key="8">
    <source>
        <dbReference type="ARBA" id="ARBA00023016"/>
    </source>
</evidence>
<dbReference type="GO" id="GO:0005524">
    <property type="term" value="F:ATP binding"/>
    <property type="evidence" value="ECO:0007669"/>
    <property type="project" value="UniProtKB-KW"/>
</dbReference>
<dbReference type="GO" id="GO:0016787">
    <property type="term" value="F:hydrolase activity"/>
    <property type="evidence" value="ECO:0007669"/>
    <property type="project" value="UniProtKB-KW"/>
</dbReference>
<dbReference type="GO" id="GO:0005829">
    <property type="term" value="C:cytosol"/>
    <property type="evidence" value="ECO:0007669"/>
    <property type="project" value="TreeGrafter"/>
</dbReference>
<dbReference type="Gene3D" id="3.40.50.300">
    <property type="entry name" value="P-loop containing nucleotide triphosphate hydrolases"/>
    <property type="match status" value="1"/>
</dbReference>
<keyword evidence="8" id="KW-0346">Stress response</keyword>
<reference evidence="13" key="1">
    <citation type="submission" date="2018-06" db="EMBL/GenBank/DDBJ databases">
        <authorList>
            <person name="Zhirakovskaya E."/>
        </authorList>
    </citation>
    <scope>NUCLEOTIDE SEQUENCE</scope>
</reference>
<evidence type="ECO:0000256" key="9">
    <source>
        <dbReference type="ARBA" id="ARBA00023125"/>
    </source>
</evidence>
<dbReference type="Pfam" id="PF18073">
    <property type="entry name" value="Zn_ribbon_LapB"/>
    <property type="match status" value="1"/>
</dbReference>
<evidence type="ECO:0000256" key="4">
    <source>
        <dbReference type="ARBA" id="ARBA00022771"/>
    </source>
</evidence>
<evidence type="ECO:0000256" key="6">
    <source>
        <dbReference type="ARBA" id="ARBA00022833"/>
    </source>
</evidence>
<dbReference type="AlphaFoldDB" id="A0A3B1CS26"/>
<feature type="domain" description="RecA family profile 1" evidence="12">
    <location>
        <begin position="68"/>
        <end position="216"/>
    </location>
</feature>
<dbReference type="InterPro" id="IPR020568">
    <property type="entry name" value="Ribosomal_Su5_D2-typ_SF"/>
</dbReference>
<dbReference type="InterPro" id="IPR041166">
    <property type="entry name" value="Rubredoxin_2"/>
</dbReference>
<evidence type="ECO:0000256" key="10">
    <source>
        <dbReference type="ARBA" id="ARBA00023204"/>
    </source>
</evidence>
<evidence type="ECO:0000259" key="12">
    <source>
        <dbReference type="PROSITE" id="PS50162"/>
    </source>
</evidence>
<protein>
    <submittedName>
        <fullName evidence="13">DNA repair protein RadA</fullName>
    </submittedName>
</protein>
<dbReference type="InterPro" id="IPR027417">
    <property type="entry name" value="P-loop_NTPase"/>
</dbReference>
<keyword evidence="6" id="KW-0862">Zinc</keyword>
<sequence>MAKTSTIYVCQNCGYQSAKWLGKCPSCNKWDTMSEERPLSSGLKGRRQWSPNDGKDELVSITDVTSGNNDCVPTGINELDRALGGGIVAGSLVLAGGDPGVGKSTLLLQMAGAMASLAPVLYVSGEESPNQIKMRGQRLGCMRGNLLILPETQIEEIERQIDKVRPSLVVIDSIQTVYTEEIPSAPGTVGQVRESAGRMLLIAKKKGIPVFLIGHVTKDGAIAGPRLLEHMVDTVLYFEGERGSPFRILRAVKNRFGSTNEIGVFEMKPEGMMEVTNPSELFLSDKPGGVSGSVVVALMNGTRPLLVEIQALVTSSNYPNPRRVTQGVDQNRVAILMAIIEKRAGMSIMGEDVFVNAVGGVRVDEPACDLGMMTAIVSSFRDAVIDSHTVVIGEVGLGGEVRGAPQTEIRVMEARSLGFKRAVIPKSKVSIRVKGIEIIEVENVSQALEILFDS</sequence>
<dbReference type="PROSITE" id="PS50162">
    <property type="entry name" value="RECA_2"/>
    <property type="match status" value="1"/>
</dbReference>
<keyword evidence="7" id="KW-0067">ATP-binding</keyword>
<dbReference type="CDD" id="cd01121">
    <property type="entry name" value="RadA_SMS_N"/>
    <property type="match status" value="1"/>
</dbReference>
<evidence type="ECO:0000256" key="5">
    <source>
        <dbReference type="ARBA" id="ARBA00022801"/>
    </source>
</evidence>
<dbReference type="PANTHER" id="PTHR32472">
    <property type="entry name" value="DNA REPAIR PROTEIN RADA"/>
    <property type="match status" value="1"/>
</dbReference>
<keyword evidence="5" id="KW-0378">Hydrolase</keyword>
<dbReference type="InterPro" id="IPR004504">
    <property type="entry name" value="DNA_repair_RadA"/>
</dbReference>
<evidence type="ECO:0000256" key="7">
    <source>
        <dbReference type="ARBA" id="ARBA00022840"/>
    </source>
</evidence>
<dbReference type="GO" id="GO:0000725">
    <property type="term" value="P:recombinational repair"/>
    <property type="evidence" value="ECO:0007669"/>
    <property type="project" value="TreeGrafter"/>
</dbReference>
<dbReference type="HAMAP" id="MF_01498">
    <property type="entry name" value="RadA_bact"/>
    <property type="match status" value="1"/>
</dbReference>
<dbReference type="InterPro" id="IPR014721">
    <property type="entry name" value="Ribsml_uS5_D2-typ_fold_subgr"/>
</dbReference>
<name>A0A3B1CS26_9ZZZZ</name>
<dbReference type="InterPro" id="IPR020588">
    <property type="entry name" value="RecA_ATP-bd"/>
</dbReference>
<dbReference type="SUPFAM" id="SSF52540">
    <property type="entry name" value="P-loop containing nucleoside triphosphate hydrolases"/>
    <property type="match status" value="1"/>
</dbReference>
<evidence type="ECO:0000256" key="3">
    <source>
        <dbReference type="ARBA" id="ARBA00022763"/>
    </source>
</evidence>
<dbReference type="GO" id="GO:0008270">
    <property type="term" value="F:zinc ion binding"/>
    <property type="evidence" value="ECO:0007669"/>
    <property type="project" value="UniProtKB-KW"/>
</dbReference>
<accession>A0A3B1CS26</accession>
<keyword evidence="4" id="KW-0863">Zinc-finger</keyword>
<keyword evidence="3" id="KW-0227">DNA damage</keyword>
<dbReference type="Gene3D" id="3.30.230.10">
    <property type="match status" value="1"/>
</dbReference>
<evidence type="ECO:0000256" key="1">
    <source>
        <dbReference type="ARBA" id="ARBA00022723"/>
    </source>
</evidence>
<dbReference type="EMBL" id="UOGE01000046">
    <property type="protein sequence ID" value="VAX19477.1"/>
    <property type="molecule type" value="Genomic_DNA"/>
</dbReference>
<dbReference type="PRINTS" id="PR01874">
    <property type="entry name" value="DNAREPAIRADA"/>
</dbReference>
<dbReference type="Pfam" id="PF13481">
    <property type="entry name" value="AAA_25"/>
    <property type="match status" value="1"/>
</dbReference>
<evidence type="ECO:0000313" key="13">
    <source>
        <dbReference type="EMBL" id="VAX19477.1"/>
    </source>
</evidence>
<organism evidence="13">
    <name type="scientific">hydrothermal vent metagenome</name>
    <dbReference type="NCBI Taxonomy" id="652676"/>
    <lineage>
        <taxon>unclassified sequences</taxon>
        <taxon>metagenomes</taxon>
        <taxon>ecological metagenomes</taxon>
    </lineage>
</organism>
<dbReference type="PANTHER" id="PTHR32472:SF10">
    <property type="entry name" value="DNA REPAIR PROTEIN RADA-LIKE PROTEIN"/>
    <property type="match status" value="1"/>
</dbReference>
<dbReference type="InterPro" id="IPR003593">
    <property type="entry name" value="AAA+_ATPase"/>
</dbReference>
<evidence type="ECO:0000256" key="2">
    <source>
        <dbReference type="ARBA" id="ARBA00022741"/>
    </source>
</evidence>
<dbReference type="FunFam" id="3.40.50.300:FF:000050">
    <property type="entry name" value="DNA repair protein RadA"/>
    <property type="match status" value="1"/>
</dbReference>
<keyword evidence="2" id="KW-0547">Nucleotide-binding</keyword>
<dbReference type="GO" id="GO:0140664">
    <property type="term" value="F:ATP-dependent DNA damage sensor activity"/>
    <property type="evidence" value="ECO:0007669"/>
    <property type="project" value="InterPro"/>
</dbReference>
<dbReference type="SMART" id="SM00382">
    <property type="entry name" value="AAA"/>
    <property type="match status" value="1"/>
</dbReference>
<dbReference type="GO" id="GO:0003684">
    <property type="term" value="F:damaged DNA binding"/>
    <property type="evidence" value="ECO:0007669"/>
    <property type="project" value="InterPro"/>
</dbReference>
<dbReference type="NCBIfam" id="TIGR00416">
    <property type="entry name" value="sms"/>
    <property type="match status" value="1"/>
</dbReference>
<keyword evidence="1" id="KW-0479">Metal-binding</keyword>
<proteinExistence type="inferred from homology"/>
<dbReference type="SUPFAM" id="SSF54211">
    <property type="entry name" value="Ribosomal protein S5 domain 2-like"/>
    <property type="match status" value="1"/>
</dbReference>
<gene>
    <name evidence="13" type="ORF">MNBD_NITROSPINAE02-924</name>
</gene>